<evidence type="ECO:0000313" key="2">
    <source>
        <dbReference type="EMBL" id="MAA12956.1"/>
    </source>
</evidence>
<keyword evidence="1" id="KW-0812">Transmembrane</keyword>
<keyword evidence="1" id="KW-0472">Membrane</keyword>
<evidence type="ECO:0008006" key="3">
    <source>
        <dbReference type="Google" id="ProtNLM"/>
    </source>
</evidence>
<organism evidence="2">
    <name type="scientific">Rhipicephalus zambeziensis</name>
    <dbReference type="NCBI Taxonomy" id="60191"/>
    <lineage>
        <taxon>Eukaryota</taxon>
        <taxon>Metazoa</taxon>
        <taxon>Ecdysozoa</taxon>
        <taxon>Arthropoda</taxon>
        <taxon>Chelicerata</taxon>
        <taxon>Arachnida</taxon>
        <taxon>Acari</taxon>
        <taxon>Parasitiformes</taxon>
        <taxon>Ixodida</taxon>
        <taxon>Ixodoidea</taxon>
        <taxon>Ixodidae</taxon>
        <taxon>Rhipicephalinae</taxon>
        <taxon>Rhipicephalus</taxon>
        <taxon>Rhipicephalus</taxon>
    </lineage>
</organism>
<sequence>MRDWRSAGFGEEGCGHSSVACIYDKRRDDVARSEKLLAVLCFFLSLLFPVLGFPVCARLTRSCVPSLFSSYSTERTAYPSASRTPAF</sequence>
<dbReference type="EMBL" id="GFPF01001810">
    <property type="protein sequence ID" value="MAA12956.1"/>
    <property type="molecule type" value="Transcribed_RNA"/>
</dbReference>
<evidence type="ECO:0000256" key="1">
    <source>
        <dbReference type="SAM" id="Phobius"/>
    </source>
</evidence>
<dbReference type="AlphaFoldDB" id="A0A224Y5W7"/>
<reference evidence="2" key="1">
    <citation type="journal article" date="2017" name="Parasit. Vectors">
        <title>Sialotranscriptomics of Rhipicephalus zambeziensis reveals intricate expression profiles of secretory proteins and suggests tight temporal transcriptional regulation during blood-feeding.</title>
        <authorList>
            <person name="de Castro M.H."/>
            <person name="de Klerk D."/>
            <person name="Pienaar R."/>
            <person name="Rees D.J.G."/>
            <person name="Mans B.J."/>
        </authorList>
    </citation>
    <scope>NUCLEOTIDE SEQUENCE</scope>
    <source>
        <tissue evidence="2">Salivary glands</tissue>
    </source>
</reference>
<feature type="transmembrane region" description="Helical" evidence="1">
    <location>
        <begin position="36"/>
        <end position="55"/>
    </location>
</feature>
<accession>A0A224Y5W7</accession>
<keyword evidence="1" id="KW-1133">Transmembrane helix</keyword>
<proteinExistence type="predicted"/>
<name>A0A224Y5W7_9ACAR</name>
<protein>
    <recommendedName>
        <fullName evidence="3">Transmembrane protein</fullName>
    </recommendedName>
</protein>